<dbReference type="Proteomes" id="UP000321595">
    <property type="component" value="Chromosome"/>
</dbReference>
<dbReference type="AlphaFoldDB" id="A0A5B8XX32"/>
<dbReference type="OrthoDB" id="5540794at2"/>
<keyword evidence="1" id="KW-0732">Signal</keyword>
<dbReference type="KEGG" id="bbae:FRD01_15195"/>
<protein>
    <submittedName>
        <fullName evidence="2">Uncharacterized protein</fullName>
    </submittedName>
</protein>
<proteinExistence type="predicted"/>
<organism evidence="2 3">
    <name type="scientific">Microvenator marinus</name>
    <dbReference type="NCBI Taxonomy" id="2600177"/>
    <lineage>
        <taxon>Bacteria</taxon>
        <taxon>Deltaproteobacteria</taxon>
        <taxon>Bradymonadales</taxon>
        <taxon>Microvenatoraceae</taxon>
        <taxon>Microvenator</taxon>
    </lineage>
</organism>
<dbReference type="RefSeq" id="WP_146961079.1">
    <property type="nucleotide sequence ID" value="NZ_CP042467.1"/>
</dbReference>
<name>A0A5B8XX32_9DELT</name>
<dbReference type="EMBL" id="CP042467">
    <property type="protein sequence ID" value="QED28553.1"/>
    <property type="molecule type" value="Genomic_DNA"/>
</dbReference>
<evidence type="ECO:0000256" key="1">
    <source>
        <dbReference type="SAM" id="SignalP"/>
    </source>
</evidence>
<feature type="chain" id="PRO_5022682898" evidence="1">
    <location>
        <begin position="20"/>
        <end position="412"/>
    </location>
</feature>
<feature type="signal peptide" evidence="1">
    <location>
        <begin position="1"/>
        <end position="19"/>
    </location>
</feature>
<dbReference type="PROSITE" id="PS51257">
    <property type="entry name" value="PROKAR_LIPOPROTEIN"/>
    <property type="match status" value="1"/>
</dbReference>
<gene>
    <name evidence="2" type="ORF">FRD01_15195</name>
</gene>
<sequence length="412" mass="46768">MLPLKWSCLIVAFSVAACADIANEQESDLGSVDVGQPAEIGLDMPPGLDTDLADSGLEDFVPPPFCDSAAAPIPAVHVDEPFAYPPYVAFTRDVASSDGLERWMEGLGGFSTNYISVLGDEGTQQGLKGMWLPYGSDLHFRLGDHFPYEDSEIVPEYLAVTVLVDHKSVEADYEWEWKGRDYAVQSFFMSVPHQTTQVLDVKIPASAFPEARSYDVVVLFFKPNAMVSQMVQMFRMTLYYGGFDVPEHPCFPLAEKPELTPEEKAYEQRSDWLSLRNRISIFKEHPKESTKRDSVFEVEEDATSVEMNMLFRGTSRENFVHEHVPMKIVTFVDYVAQEEAMLIALPQETREFVHRDTIEIPLNPGPETVVWLVGIYNPWNPAVSWDNRINPDFPSLYWAYRSNRLIFRRPAD</sequence>
<reference evidence="2 3" key="1">
    <citation type="submission" date="2019-08" db="EMBL/GenBank/DDBJ databases">
        <authorList>
            <person name="Liang Q."/>
        </authorList>
    </citation>
    <scope>NUCLEOTIDE SEQUENCE [LARGE SCALE GENOMIC DNA]</scope>
    <source>
        <strain evidence="2 3">V1718</strain>
    </source>
</reference>
<evidence type="ECO:0000313" key="3">
    <source>
        <dbReference type="Proteomes" id="UP000321595"/>
    </source>
</evidence>
<accession>A0A5B8XX32</accession>
<evidence type="ECO:0000313" key="2">
    <source>
        <dbReference type="EMBL" id="QED28553.1"/>
    </source>
</evidence>
<keyword evidence="3" id="KW-1185">Reference proteome</keyword>